<organism evidence="1 2">
    <name type="scientific">Lysinibacillus parviboronicapiens</name>
    <dbReference type="NCBI Taxonomy" id="436516"/>
    <lineage>
        <taxon>Bacteria</taxon>
        <taxon>Bacillati</taxon>
        <taxon>Bacillota</taxon>
        <taxon>Bacilli</taxon>
        <taxon>Bacillales</taxon>
        <taxon>Bacillaceae</taxon>
        <taxon>Lysinibacillus</taxon>
    </lineage>
</organism>
<dbReference type="EMBL" id="JBEPSB010000017">
    <property type="protein sequence ID" value="MET4562082.1"/>
    <property type="molecule type" value="Genomic_DNA"/>
</dbReference>
<accession>A0ABV2PMA5</accession>
<evidence type="ECO:0000313" key="2">
    <source>
        <dbReference type="Proteomes" id="UP001549363"/>
    </source>
</evidence>
<proteinExistence type="predicted"/>
<sequence length="86" mass="9695">MMKTGGVADLLYQPEGFAMDEKVQALQPNSGPYIHISEESMHDTLVGNYLFVLLSADKEAQKAFEELQQALVELFACRKKTIKYII</sequence>
<dbReference type="Proteomes" id="UP001549363">
    <property type="component" value="Unassembled WGS sequence"/>
</dbReference>
<protein>
    <submittedName>
        <fullName evidence="1">Uncharacterized protein</fullName>
    </submittedName>
</protein>
<evidence type="ECO:0000313" key="1">
    <source>
        <dbReference type="EMBL" id="MET4562082.1"/>
    </source>
</evidence>
<reference evidence="1 2" key="1">
    <citation type="submission" date="2024-06" db="EMBL/GenBank/DDBJ databases">
        <title>Sorghum-associated microbial communities from plants grown in Nebraska, USA.</title>
        <authorList>
            <person name="Schachtman D."/>
        </authorList>
    </citation>
    <scope>NUCLEOTIDE SEQUENCE [LARGE SCALE GENOMIC DNA]</scope>
    <source>
        <strain evidence="1 2">736</strain>
    </source>
</reference>
<name>A0ABV2PMA5_9BACI</name>
<dbReference type="RefSeq" id="WP_354472305.1">
    <property type="nucleotide sequence ID" value="NZ_JBEPSB010000017.1"/>
</dbReference>
<comment type="caution">
    <text evidence="1">The sequence shown here is derived from an EMBL/GenBank/DDBJ whole genome shotgun (WGS) entry which is preliminary data.</text>
</comment>
<keyword evidence="2" id="KW-1185">Reference proteome</keyword>
<gene>
    <name evidence="1" type="ORF">ABIA69_003267</name>
</gene>